<keyword evidence="3" id="KW-0560">Oxidoreductase</keyword>
<sequence length="103" mass="10706">MSEVSIGNIADIPRGEGRAFGVAGTQVAVFRLRDDSLRALDAVCPHRGGPLADALIDDCVVVCPLHNHTYDLSTGDEVAFGGAGVRAYPVRADAAGEISVDLD</sequence>
<dbReference type="PROSITE" id="PS51296">
    <property type="entry name" value="RIESKE"/>
    <property type="match status" value="1"/>
</dbReference>
<evidence type="ECO:0000313" key="11">
    <source>
        <dbReference type="Proteomes" id="UP000005038"/>
    </source>
</evidence>
<dbReference type="GO" id="GO:0042128">
    <property type="term" value="P:nitrate assimilation"/>
    <property type="evidence" value="ECO:0007669"/>
    <property type="project" value="UniProtKB-KW"/>
</dbReference>
<evidence type="ECO:0000256" key="3">
    <source>
        <dbReference type="ARBA" id="ARBA00023002"/>
    </source>
</evidence>
<dbReference type="PANTHER" id="PTHR21496">
    <property type="entry name" value="FERREDOXIN-RELATED"/>
    <property type="match status" value="1"/>
</dbReference>
<keyword evidence="4" id="KW-0408">Iron</keyword>
<keyword evidence="11" id="KW-1185">Reference proteome</keyword>
<dbReference type="PANTHER" id="PTHR21496:SF0">
    <property type="entry name" value="RIESKE DOMAIN-CONTAINING PROTEIN"/>
    <property type="match status" value="1"/>
</dbReference>
<evidence type="ECO:0000256" key="7">
    <source>
        <dbReference type="ARBA" id="ARBA00034078"/>
    </source>
</evidence>
<dbReference type="Proteomes" id="UP000005038">
    <property type="component" value="Unassembled WGS sequence"/>
</dbReference>
<evidence type="ECO:0000313" key="10">
    <source>
        <dbReference type="EMBL" id="GAB36967.1"/>
    </source>
</evidence>
<proteinExistence type="inferred from homology"/>
<keyword evidence="2" id="KW-0479">Metal-binding</keyword>
<dbReference type="AlphaFoldDB" id="H5TU09"/>
<reference evidence="10" key="1">
    <citation type="submission" date="2012-02" db="EMBL/GenBank/DDBJ databases">
        <title>Whole genome shotgun sequence of Gordonia otitidis NBRC 100426.</title>
        <authorList>
            <person name="Yoshida I."/>
            <person name="Hosoyama A."/>
            <person name="Tsuchikane K."/>
            <person name="Katsumata H."/>
            <person name="Yamazaki S."/>
            <person name="Fujita N."/>
        </authorList>
    </citation>
    <scope>NUCLEOTIDE SEQUENCE [LARGE SCALE GENOMIC DNA]</scope>
    <source>
        <strain evidence="10">NBRC 100426</strain>
    </source>
</reference>
<dbReference type="Gene3D" id="2.102.10.10">
    <property type="entry name" value="Rieske [2Fe-2S] iron-sulphur domain"/>
    <property type="match status" value="1"/>
</dbReference>
<accession>H5TU09</accession>
<organism evidence="10 11">
    <name type="scientific">Gordonia otitidis (strain DSM 44809 / CCUG 52243 / JCM 12355 / NBRC 100426 / IFM 10032)</name>
    <dbReference type="NCBI Taxonomy" id="1108044"/>
    <lineage>
        <taxon>Bacteria</taxon>
        <taxon>Bacillati</taxon>
        <taxon>Actinomycetota</taxon>
        <taxon>Actinomycetes</taxon>
        <taxon>Mycobacteriales</taxon>
        <taxon>Gordoniaceae</taxon>
        <taxon>Gordonia</taxon>
    </lineage>
</organism>
<evidence type="ECO:0000256" key="6">
    <source>
        <dbReference type="ARBA" id="ARBA00023063"/>
    </source>
</evidence>
<dbReference type="GO" id="GO:0051537">
    <property type="term" value="F:2 iron, 2 sulfur cluster binding"/>
    <property type="evidence" value="ECO:0007669"/>
    <property type="project" value="UniProtKB-KW"/>
</dbReference>
<feature type="domain" description="Rieske" evidence="9">
    <location>
        <begin position="4"/>
        <end position="99"/>
    </location>
</feature>
<comment type="cofactor">
    <cofactor evidence="7">
        <name>[2Fe-2S] cluster</name>
        <dbReference type="ChEBI" id="CHEBI:190135"/>
    </cofactor>
</comment>
<protein>
    <submittedName>
        <fullName evidence="10">Nitrite reductase small subunit</fullName>
    </submittedName>
</protein>
<dbReference type="InterPro" id="IPR017941">
    <property type="entry name" value="Rieske_2Fe-2S"/>
</dbReference>
<dbReference type="GO" id="GO:0008942">
    <property type="term" value="F:nitrite reductase [NAD(P)H] activity"/>
    <property type="evidence" value="ECO:0007669"/>
    <property type="project" value="InterPro"/>
</dbReference>
<dbReference type="EMBL" id="BAFB01000248">
    <property type="protein sequence ID" value="GAB36967.1"/>
    <property type="molecule type" value="Genomic_DNA"/>
</dbReference>
<dbReference type="RefSeq" id="WP_007241124.1">
    <property type="nucleotide sequence ID" value="NZ_BAFB01000248.1"/>
</dbReference>
<dbReference type="GO" id="GO:0004497">
    <property type="term" value="F:monooxygenase activity"/>
    <property type="evidence" value="ECO:0007669"/>
    <property type="project" value="UniProtKB-ARBA"/>
</dbReference>
<evidence type="ECO:0000259" key="9">
    <source>
        <dbReference type="PROSITE" id="PS51296"/>
    </source>
</evidence>
<keyword evidence="6" id="KW-0534">Nitrate assimilation</keyword>
<dbReference type="SUPFAM" id="SSF50022">
    <property type="entry name" value="ISP domain"/>
    <property type="match status" value="1"/>
</dbReference>
<evidence type="ECO:0000256" key="8">
    <source>
        <dbReference type="ARBA" id="ARBA00038001"/>
    </source>
</evidence>
<name>H5TU09_GORO1</name>
<evidence type="ECO:0000256" key="2">
    <source>
        <dbReference type="ARBA" id="ARBA00022723"/>
    </source>
</evidence>
<dbReference type="InterPro" id="IPR036922">
    <property type="entry name" value="Rieske_2Fe-2S_sf"/>
</dbReference>
<dbReference type="Pfam" id="PF13806">
    <property type="entry name" value="Rieske_2"/>
    <property type="match status" value="1"/>
</dbReference>
<evidence type="ECO:0000256" key="1">
    <source>
        <dbReference type="ARBA" id="ARBA00022714"/>
    </source>
</evidence>
<keyword evidence="1" id="KW-0001">2Fe-2S</keyword>
<gene>
    <name evidence="10" type="ORF">GOOTI_248_00120</name>
</gene>
<evidence type="ECO:0000256" key="4">
    <source>
        <dbReference type="ARBA" id="ARBA00023004"/>
    </source>
</evidence>
<dbReference type="OrthoDB" id="147178at2"/>
<dbReference type="STRING" id="1108044.GOOTI_248_00120"/>
<comment type="caution">
    <text evidence="10">The sequence shown here is derived from an EMBL/GenBank/DDBJ whole genome shotgun (WGS) entry which is preliminary data.</text>
</comment>
<evidence type="ECO:0000256" key="5">
    <source>
        <dbReference type="ARBA" id="ARBA00023014"/>
    </source>
</evidence>
<dbReference type="InterPro" id="IPR012748">
    <property type="entry name" value="Rieske-like_NirD"/>
</dbReference>
<keyword evidence="5" id="KW-0411">Iron-sulfur</keyword>
<dbReference type="GO" id="GO:0046872">
    <property type="term" value="F:metal ion binding"/>
    <property type="evidence" value="ECO:0007669"/>
    <property type="project" value="UniProtKB-KW"/>
</dbReference>
<comment type="similarity">
    <text evidence="8">Belongs to the bacterial ring-hydroxylating dioxygenase ferredoxin component family.</text>
</comment>
<dbReference type="GO" id="GO:0016705">
    <property type="term" value="F:oxidoreductase activity, acting on paired donors, with incorporation or reduction of molecular oxygen"/>
    <property type="evidence" value="ECO:0007669"/>
    <property type="project" value="UniProtKB-ARBA"/>
</dbReference>